<evidence type="ECO:0000256" key="17">
    <source>
        <dbReference type="SAM" id="Phobius"/>
    </source>
</evidence>
<evidence type="ECO:0000256" key="14">
    <source>
        <dbReference type="ARBA" id="ARBA00049296"/>
    </source>
</evidence>
<evidence type="ECO:0000256" key="16">
    <source>
        <dbReference type="ARBA" id="ARBA00049428"/>
    </source>
</evidence>
<evidence type="ECO:0000256" key="2">
    <source>
        <dbReference type="ARBA" id="ARBA00004127"/>
    </source>
</evidence>
<protein>
    <submittedName>
        <fullName evidence="18">Uncharacterized protein</fullName>
    </submittedName>
</protein>
<evidence type="ECO:0000256" key="8">
    <source>
        <dbReference type="ARBA" id="ARBA00047427"/>
    </source>
</evidence>
<comment type="catalytic activity">
    <reaction evidence="1">
        <text>9-(9Z-hexadecenoyloxy)-octadecanoate + H2O = (9Z)-hexadecenoate + 9-hydroxy-octadecanoate + H(+)</text>
        <dbReference type="Rhea" id="RHEA:52068"/>
        <dbReference type="ChEBI" id="CHEBI:15377"/>
        <dbReference type="ChEBI" id="CHEBI:15378"/>
        <dbReference type="ChEBI" id="CHEBI:32372"/>
        <dbReference type="ChEBI" id="CHEBI:136286"/>
        <dbReference type="ChEBI" id="CHEBI:136309"/>
    </reaction>
    <physiologicalReaction direction="left-to-right" evidence="1">
        <dbReference type="Rhea" id="RHEA:52069"/>
    </physiologicalReaction>
</comment>
<dbReference type="OrthoDB" id="1898221at2759"/>
<evidence type="ECO:0000256" key="10">
    <source>
        <dbReference type="ARBA" id="ARBA00048680"/>
    </source>
</evidence>
<keyword evidence="6 17" id="KW-0472">Membrane</keyword>
<dbReference type="InterPro" id="IPR006838">
    <property type="entry name" value="ADTRP_AIG1"/>
</dbReference>
<comment type="catalytic activity">
    <reaction evidence="9">
        <text>9-hexadecanoyloxy-octadecanoate + H2O = 9-hydroxy-octadecanoate + hexadecanoate + H(+)</text>
        <dbReference type="Rhea" id="RHEA:52052"/>
        <dbReference type="ChEBI" id="CHEBI:7896"/>
        <dbReference type="ChEBI" id="CHEBI:15377"/>
        <dbReference type="ChEBI" id="CHEBI:15378"/>
        <dbReference type="ChEBI" id="CHEBI:83670"/>
        <dbReference type="ChEBI" id="CHEBI:136286"/>
    </reaction>
    <physiologicalReaction direction="left-to-right" evidence="9">
        <dbReference type="Rhea" id="RHEA:52053"/>
    </physiologicalReaction>
</comment>
<sequence>MFYPEQAAFCLNGRYTGLCCFHVSIAVMYLVGLYGYYEVSRKAFTGAPEEYAGFWKYLTYWNLIFHFVFFALSSIFDIMRPECEVYDSILRIRDTAFAGIVFPYGVFVFVMFWGIYIIDRDLIFPKEDEKNFPVWLNHISLNTVTIQKDICIPTNRISVAFKWKLNADSGCESGGNRPPTSQIAKKVAERLPFQFP</sequence>
<dbReference type="PANTHER" id="PTHR10989:SF16">
    <property type="entry name" value="AT02829P-RELATED"/>
    <property type="match status" value="1"/>
</dbReference>
<dbReference type="AlphaFoldDB" id="A0A4Y2KCY6"/>
<dbReference type="Pfam" id="PF04750">
    <property type="entry name" value="Far-17a_AIG1"/>
    <property type="match status" value="1"/>
</dbReference>
<evidence type="ECO:0000256" key="4">
    <source>
        <dbReference type="ARBA" id="ARBA00022692"/>
    </source>
</evidence>
<comment type="caution">
    <text evidence="18">The sequence shown here is derived from an EMBL/GenBank/DDBJ whole genome shotgun (WGS) entry which is preliminary data.</text>
</comment>
<comment type="catalytic activity">
    <reaction evidence="15">
        <text>13-(9Z-hexadecenoyloxy)-octadecanoate + H2O = 13-hydroxy-octadecanoate + (9Z)-hexadecenoate + H(+)</text>
        <dbReference type="Rhea" id="RHEA:52076"/>
        <dbReference type="ChEBI" id="CHEBI:15377"/>
        <dbReference type="ChEBI" id="CHEBI:15378"/>
        <dbReference type="ChEBI" id="CHEBI:32372"/>
        <dbReference type="ChEBI" id="CHEBI:136304"/>
        <dbReference type="ChEBI" id="CHEBI:136315"/>
    </reaction>
    <physiologicalReaction direction="left-to-right" evidence="15">
        <dbReference type="Rhea" id="RHEA:52077"/>
    </physiologicalReaction>
</comment>
<feature type="transmembrane region" description="Helical" evidence="17">
    <location>
        <begin position="58"/>
        <end position="76"/>
    </location>
</feature>
<comment type="catalytic activity">
    <reaction evidence="11">
        <text>12-(9Z-octadecenoyloxy)-octadecanoate + H2O = 12-hydroxyoctadecanoate + (9Z)-octadecenoate + H(+)</text>
        <dbReference type="Rhea" id="RHEA:52060"/>
        <dbReference type="ChEBI" id="CHEBI:15377"/>
        <dbReference type="ChEBI" id="CHEBI:15378"/>
        <dbReference type="ChEBI" id="CHEBI:30823"/>
        <dbReference type="ChEBI" id="CHEBI:84201"/>
        <dbReference type="ChEBI" id="CHEBI:136302"/>
    </reaction>
    <physiologicalReaction direction="left-to-right" evidence="11">
        <dbReference type="Rhea" id="RHEA:52061"/>
    </physiologicalReaction>
</comment>
<comment type="subcellular location">
    <subcellularLocation>
        <location evidence="2">Endomembrane system</location>
        <topology evidence="2">Multi-pass membrane protein</topology>
    </subcellularLocation>
</comment>
<evidence type="ECO:0000256" key="15">
    <source>
        <dbReference type="ARBA" id="ARBA00049322"/>
    </source>
</evidence>
<comment type="catalytic activity">
    <reaction evidence="8">
        <text>13-octadecanoyloxy-octadecanoate + H2O = 13-hydroxy-octadecanoate + octadecanoate + H(+)</text>
        <dbReference type="Rhea" id="RHEA:52084"/>
        <dbReference type="ChEBI" id="CHEBI:15377"/>
        <dbReference type="ChEBI" id="CHEBI:15378"/>
        <dbReference type="ChEBI" id="CHEBI:25629"/>
        <dbReference type="ChEBI" id="CHEBI:136304"/>
        <dbReference type="ChEBI" id="CHEBI:136335"/>
    </reaction>
    <physiologicalReaction direction="left-to-right" evidence="8">
        <dbReference type="Rhea" id="RHEA:52085"/>
    </physiologicalReaction>
</comment>
<evidence type="ECO:0000256" key="11">
    <source>
        <dbReference type="ARBA" id="ARBA00048701"/>
    </source>
</evidence>
<comment type="catalytic activity">
    <reaction evidence="12">
        <text>9-(9Z-octadecenoyloxy)-octadecanoate + H2O = 9-hydroxy-octadecanoate + (9Z)-octadecenoate + H(+)</text>
        <dbReference type="Rhea" id="RHEA:52048"/>
        <dbReference type="ChEBI" id="CHEBI:15377"/>
        <dbReference type="ChEBI" id="CHEBI:15378"/>
        <dbReference type="ChEBI" id="CHEBI:30823"/>
        <dbReference type="ChEBI" id="CHEBI:136282"/>
        <dbReference type="ChEBI" id="CHEBI:136286"/>
    </reaction>
    <physiologicalReaction direction="left-to-right" evidence="12">
        <dbReference type="Rhea" id="RHEA:52049"/>
    </physiologicalReaction>
</comment>
<dbReference type="GO" id="GO:0012505">
    <property type="term" value="C:endomembrane system"/>
    <property type="evidence" value="ECO:0007669"/>
    <property type="project" value="UniProtKB-SubCell"/>
</dbReference>
<accession>A0A4Y2KCY6</accession>
<keyword evidence="4 17" id="KW-0812">Transmembrane</keyword>
<comment type="catalytic activity">
    <reaction evidence="16">
        <text>12-(9Z-hexadecenoyloxy)-octadecanoate + H2O = 12-hydroxyoctadecanoate + (9Z)-hexadecenoate + H(+)</text>
        <dbReference type="Rhea" id="RHEA:52072"/>
        <dbReference type="ChEBI" id="CHEBI:15377"/>
        <dbReference type="ChEBI" id="CHEBI:15378"/>
        <dbReference type="ChEBI" id="CHEBI:32372"/>
        <dbReference type="ChEBI" id="CHEBI:84201"/>
        <dbReference type="ChEBI" id="CHEBI:136312"/>
    </reaction>
    <physiologicalReaction direction="left-to-right" evidence="16">
        <dbReference type="Rhea" id="RHEA:52073"/>
    </physiologicalReaction>
</comment>
<comment type="similarity">
    <text evidence="3">Belongs to the AIG1 family.</text>
</comment>
<organism evidence="18 19">
    <name type="scientific">Araneus ventricosus</name>
    <name type="common">Orbweaver spider</name>
    <name type="synonym">Epeira ventricosa</name>
    <dbReference type="NCBI Taxonomy" id="182803"/>
    <lineage>
        <taxon>Eukaryota</taxon>
        <taxon>Metazoa</taxon>
        <taxon>Ecdysozoa</taxon>
        <taxon>Arthropoda</taxon>
        <taxon>Chelicerata</taxon>
        <taxon>Arachnida</taxon>
        <taxon>Araneae</taxon>
        <taxon>Araneomorphae</taxon>
        <taxon>Entelegynae</taxon>
        <taxon>Araneoidea</taxon>
        <taxon>Araneidae</taxon>
        <taxon>Araneus</taxon>
    </lineage>
</organism>
<keyword evidence="19" id="KW-1185">Reference proteome</keyword>
<evidence type="ECO:0000256" key="9">
    <source>
        <dbReference type="ARBA" id="ARBA00047863"/>
    </source>
</evidence>
<evidence type="ECO:0000256" key="12">
    <source>
        <dbReference type="ARBA" id="ARBA00048800"/>
    </source>
</evidence>
<evidence type="ECO:0000256" key="13">
    <source>
        <dbReference type="ARBA" id="ARBA00049221"/>
    </source>
</evidence>
<evidence type="ECO:0000256" key="5">
    <source>
        <dbReference type="ARBA" id="ARBA00022989"/>
    </source>
</evidence>
<name>A0A4Y2KCY6_ARAVE</name>
<keyword evidence="5 17" id="KW-1133">Transmembrane helix</keyword>
<evidence type="ECO:0000256" key="3">
    <source>
        <dbReference type="ARBA" id="ARBA00009300"/>
    </source>
</evidence>
<feature type="transmembrane region" description="Helical" evidence="17">
    <location>
        <begin position="15"/>
        <end position="37"/>
    </location>
</feature>
<evidence type="ECO:0000256" key="1">
    <source>
        <dbReference type="ARBA" id="ARBA00000923"/>
    </source>
</evidence>
<comment type="catalytic activity">
    <reaction evidence="7">
        <text>12-hexadecanoyloxy-octadecanoate + H2O = 12-hydroxyoctadecanoate + hexadecanoate + H(+)</text>
        <dbReference type="Rhea" id="RHEA:52056"/>
        <dbReference type="ChEBI" id="CHEBI:7896"/>
        <dbReference type="ChEBI" id="CHEBI:15377"/>
        <dbReference type="ChEBI" id="CHEBI:15378"/>
        <dbReference type="ChEBI" id="CHEBI:83677"/>
        <dbReference type="ChEBI" id="CHEBI:84201"/>
    </reaction>
    <physiologicalReaction direction="left-to-right" evidence="7">
        <dbReference type="Rhea" id="RHEA:52057"/>
    </physiologicalReaction>
</comment>
<evidence type="ECO:0000313" key="18">
    <source>
        <dbReference type="EMBL" id="GBM99595.1"/>
    </source>
</evidence>
<dbReference type="PANTHER" id="PTHR10989">
    <property type="entry name" value="ANDROGEN-INDUCED PROTEIN 1-RELATED"/>
    <property type="match status" value="1"/>
</dbReference>
<proteinExistence type="inferred from homology"/>
<comment type="catalytic activity">
    <reaction evidence="13">
        <text>9-octadecanoyloxy-octadecanoate + H2O = 9-hydroxy-octadecanoate + octadecanoate + H(+)</text>
        <dbReference type="Rhea" id="RHEA:52096"/>
        <dbReference type="ChEBI" id="CHEBI:15377"/>
        <dbReference type="ChEBI" id="CHEBI:15378"/>
        <dbReference type="ChEBI" id="CHEBI:25629"/>
        <dbReference type="ChEBI" id="CHEBI:136286"/>
        <dbReference type="ChEBI" id="CHEBI:136373"/>
    </reaction>
    <physiologicalReaction direction="left-to-right" evidence="13">
        <dbReference type="Rhea" id="RHEA:52097"/>
    </physiologicalReaction>
</comment>
<comment type="catalytic activity">
    <reaction evidence="14">
        <text>13-(9Z-octadecenoyloxy)-octadecanoate + H2O = 13-hydroxy-octadecanoate + (9Z)-octadecenoate + H(+)</text>
        <dbReference type="Rhea" id="RHEA:52064"/>
        <dbReference type="ChEBI" id="CHEBI:15377"/>
        <dbReference type="ChEBI" id="CHEBI:15378"/>
        <dbReference type="ChEBI" id="CHEBI:30823"/>
        <dbReference type="ChEBI" id="CHEBI:136303"/>
        <dbReference type="ChEBI" id="CHEBI:136304"/>
    </reaction>
    <physiologicalReaction direction="left-to-right" evidence="14">
        <dbReference type="Rhea" id="RHEA:52065"/>
    </physiologicalReaction>
</comment>
<dbReference type="GO" id="GO:0016020">
    <property type="term" value="C:membrane"/>
    <property type="evidence" value="ECO:0007669"/>
    <property type="project" value="InterPro"/>
</dbReference>
<evidence type="ECO:0000256" key="7">
    <source>
        <dbReference type="ARBA" id="ARBA00047368"/>
    </source>
</evidence>
<comment type="catalytic activity">
    <reaction evidence="10">
        <text>12-octadecanoyloxy-octadecanoate + H2O = 12-hydroxyoctadecanoate + octadecanoate + H(+)</text>
        <dbReference type="Rhea" id="RHEA:52080"/>
        <dbReference type="ChEBI" id="CHEBI:15377"/>
        <dbReference type="ChEBI" id="CHEBI:15378"/>
        <dbReference type="ChEBI" id="CHEBI:25629"/>
        <dbReference type="ChEBI" id="CHEBI:84201"/>
        <dbReference type="ChEBI" id="CHEBI:136330"/>
    </reaction>
    <physiologicalReaction direction="left-to-right" evidence="10">
        <dbReference type="Rhea" id="RHEA:52081"/>
    </physiologicalReaction>
</comment>
<dbReference type="Proteomes" id="UP000499080">
    <property type="component" value="Unassembled WGS sequence"/>
</dbReference>
<gene>
    <name evidence="18" type="ORF">AVEN_261895_1</name>
</gene>
<dbReference type="EMBL" id="BGPR01004431">
    <property type="protein sequence ID" value="GBM99595.1"/>
    <property type="molecule type" value="Genomic_DNA"/>
</dbReference>
<evidence type="ECO:0000256" key="6">
    <source>
        <dbReference type="ARBA" id="ARBA00023136"/>
    </source>
</evidence>
<feature type="transmembrane region" description="Helical" evidence="17">
    <location>
        <begin position="96"/>
        <end position="118"/>
    </location>
</feature>
<reference evidence="18 19" key="1">
    <citation type="journal article" date="2019" name="Sci. Rep.">
        <title>Orb-weaving spider Araneus ventricosus genome elucidates the spidroin gene catalogue.</title>
        <authorList>
            <person name="Kono N."/>
            <person name="Nakamura H."/>
            <person name="Ohtoshi R."/>
            <person name="Moran D.A.P."/>
            <person name="Shinohara A."/>
            <person name="Yoshida Y."/>
            <person name="Fujiwara M."/>
            <person name="Mori M."/>
            <person name="Tomita M."/>
            <person name="Arakawa K."/>
        </authorList>
    </citation>
    <scope>NUCLEOTIDE SEQUENCE [LARGE SCALE GENOMIC DNA]</scope>
</reference>
<evidence type="ECO:0000313" key="19">
    <source>
        <dbReference type="Proteomes" id="UP000499080"/>
    </source>
</evidence>